<evidence type="ECO:0000256" key="4">
    <source>
        <dbReference type="ARBA" id="ARBA00022676"/>
    </source>
</evidence>
<dbReference type="GO" id="GO:0006487">
    <property type="term" value="P:protein N-linked glycosylation"/>
    <property type="evidence" value="ECO:0007669"/>
    <property type="project" value="TreeGrafter"/>
</dbReference>
<comment type="pathway">
    <text evidence="2">Protein modification; protein glycosylation.</text>
</comment>
<dbReference type="PANTHER" id="PTHR22760:SF1">
    <property type="entry name" value="DOL-P-MAN:MAN(7)GLCNAC(2)-PP-DOL ALPHA-1,6-MANNOSYLTRANSFERASE"/>
    <property type="match status" value="1"/>
</dbReference>
<evidence type="ECO:0000256" key="10">
    <source>
        <dbReference type="ARBA" id="ARBA00044721"/>
    </source>
</evidence>
<sequence>MNFSSKRALDSFMWRLLSFIAIYSFLPHKELRFIIYAFPLFNVSAAVFCARIWDGRHKSWLKSLVGLGVAGHLLGNVLLTTVLLYASSQNYPGGQALTHLQHQHRYLRNKPVTVHIDSFSAETGVNRFLHLYDSWE</sequence>
<dbReference type="GO" id="GO:0052917">
    <property type="term" value="F:dol-P-Man:Man(7)GlcNAc(2)-PP-Dol alpha-1,6-mannosyltransferase activity"/>
    <property type="evidence" value="ECO:0007669"/>
    <property type="project" value="UniProtKB-EC"/>
</dbReference>
<keyword evidence="7 12" id="KW-0256">Endoplasmic reticulum</keyword>
<evidence type="ECO:0000256" key="11">
    <source>
        <dbReference type="ARBA" id="ARBA00048899"/>
    </source>
</evidence>
<comment type="similarity">
    <text evidence="3 12">Belongs to the glycosyltransferase 22 family.</text>
</comment>
<name>A0A915EE51_9BILA</name>
<evidence type="ECO:0000256" key="7">
    <source>
        <dbReference type="ARBA" id="ARBA00022824"/>
    </source>
</evidence>
<dbReference type="InterPro" id="IPR005599">
    <property type="entry name" value="GPI_mannosylTrfase"/>
</dbReference>
<proteinExistence type="inferred from homology"/>
<evidence type="ECO:0000256" key="1">
    <source>
        <dbReference type="ARBA" id="ARBA00004477"/>
    </source>
</evidence>
<dbReference type="WBParaSite" id="jg5385.2">
    <property type="protein sequence ID" value="jg5385.2"/>
    <property type="gene ID" value="jg5385"/>
</dbReference>
<keyword evidence="4 12" id="KW-0328">Glycosyltransferase</keyword>
<keyword evidence="6 12" id="KW-0812">Transmembrane</keyword>
<keyword evidence="9 12" id="KW-0472">Membrane</keyword>
<comment type="catalytic activity">
    <reaction evidence="11">
        <text>an alpha-D-Man-(1-&gt;2)-alpha-D-Man-(1-&gt;2)-alpha-D-Man-(1-&gt;3)-[alpha-D-Man-(1-&gt;2)-alpha-D-Man-(1-&gt;3)-alpha-D-Man-(1-&gt;6)]-beta-D-Man-(1-&gt;4)-beta-D-GlcNAc-(1-&gt;4)-alpha-D-GlcNAc-diphospho-di-trans,poly-cis-dolichol + a di-trans,poly-cis-dolichyl beta-D-mannosyl phosphate = an alpha-D-Man-(1-&gt;2)-alpha-D-Man-(1-&gt;2)-alpha-D-Man-(1-&gt;3)-[alpha-D-Man-(1-&gt;2)-alpha-D-Man-(1-&gt;3)-[alpha-D-Man-(1-&gt;6)]-alpha-D-Man-(1-&gt;6)]-beta-D-Man-(1-&gt;4)-beta-D-GlcNAc-(1-&gt;4)-alpha-D-GlcNAc-diphospho-di-trans,poly-cis-dolichol + a di-trans,poly-cis-dolichyl phosphate + H(+)</text>
        <dbReference type="Rhea" id="RHEA:29535"/>
        <dbReference type="Rhea" id="RHEA-COMP:19498"/>
        <dbReference type="Rhea" id="RHEA-COMP:19501"/>
        <dbReference type="Rhea" id="RHEA-COMP:19518"/>
        <dbReference type="Rhea" id="RHEA-COMP:19519"/>
        <dbReference type="ChEBI" id="CHEBI:15378"/>
        <dbReference type="ChEBI" id="CHEBI:57683"/>
        <dbReference type="ChEBI" id="CHEBI:58211"/>
        <dbReference type="ChEBI" id="CHEBI:132517"/>
        <dbReference type="ChEBI" id="CHEBI:132519"/>
        <dbReference type="EC" id="2.4.1.260"/>
    </reaction>
    <physiologicalReaction direction="left-to-right" evidence="11">
        <dbReference type="Rhea" id="RHEA:29536"/>
    </physiologicalReaction>
</comment>
<evidence type="ECO:0000256" key="9">
    <source>
        <dbReference type="ARBA" id="ARBA00023136"/>
    </source>
</evidence>
<evidence type="ECO:0000256" key="5">
    <source>
        <dbReference type="ARBA" id="ARBA00022679"/>
    </source>
</evidence>
<reference evidence="14" key="1">
    <citation type="submission" date="2022-11" db="UniProtKB">
        <authorList>
            <consortium name="WormBaseParasite"/>
        </authorList>
    </citation>
    <scope>IDENTIFICATION</scope>
</reference>
<accession>A0A915EE51</accession>
<comment type="subcellular location">
    <subcellularLocation>
        <location evidence="1 12">Endoplasmic reticulum membrane</location>
        <topology evidence="1 12">Multi-pass membrane protein</topology>
    </subcellularLocation>
</comment>
<feature type="transmembrane region" description="Helical" evidence="12">
    <location>
        <begin position="33"/>
        <end position="53"/>
    </location>
</feature>
<dbReference type="Pfam" id="PF03901">
    <property type="entry name" value="Glyco_transf_22"/>
    <property type="match status" value="1"/>
</dbReference>
<dbReference type="AlphaFoldDB" id="A0A915EE51"/>
<evidence type="ECO:0000256" key="8">
    <source>
        <dbReference type="ARBA" id="ARBA00022989"/>
    </source>
</evidence>
<comment type="caution">
    <text evidence="12">Lacks conserved residue(s) required for the propagation of feature annotation.</text>
</comment>
<keyword evidence="8 12" id="KW-1133">Transmembrane helix</keyword>
<evidence type="ECO:0000313" key="14">
    <source>
        <dbReference type="WBParaSite" id="jg5385.2"/>
    </source>
</evidence>
<evidence type="ECO:0000256" key="3">
    <source>
        <dbReference type="ARBA" id="ARBA00007063"/>
    </source>
</evidence>
<dbReference type="GO" id="GO:0005789">
    <property type="term" value="C:endoplasmic reticulum membrane"/>
    <property type="evidence" value="ECO:0007669"/>
    <property type="project" value="UniProtKB-SubCell"/>
</dbReference>
<evidence type="ECO:0000256" key="2">
    <source>
        <dbReference type="ARBA" id="ARBA00004922"/>
    </source>
</evidence>
<feature type="transmembrane region" description="Helical" evidence="12">
    <location>
        <begin position="65"/>
        <end position="86"/>
    </location>
</feature>
<evidence type="ECO:0000256" key="6">
    <source>
        <dbReference type="ARBA" id="ARBA00022692"/>
    </source>
</evidence>
<evidence type="ECO:0000313" key="13">
    <source>
        <dbReference type="Proteomes" id="UP000887574"/>
    </source>
</evidence>
<keyword evidence="13" id="KW-1185">Reference proteome</keyword>
<protein>
    <recommendedName>
        <fullName evidence="12">Mannosyltransferase</fullName>
        <ecNumber evidence="12">2.4.1.-</ecNumber>
    </recommendedName>
</protein>
<dbReference type="Proteomes" id="UP000887574">
    <property type="component" value="Unplaced"/>
</dbReference>
<dbReference type="EC" id="2.4.1.-" evidence="12"/>
<dbReference type="PANTHER" id="PTHR22760">
    <property type="entry name" value="GLYCOSYLTRANSFERASE"/>
    <property type="match status" value="1"/>
</dbReference>
<evidence type="ECO:0000256" key="12">
    <source>
        <dbReference type="RuleBase" id="RU363075"/>
    </source>
</evidence>
<organism evidence="13 14">
    <name type="scientific">Ditylenchus dipsaci</name>
    <dbReference type="NCBI Taxonomy" id="166011"/>
    <lineage>
        <taxon>Eukaryota</taxon>
        <taxon>Metazoa</taxon>
        <taxon>Ecdysozoa</taxon>
        <taxon>Nematoda</taxon>
        <taxon>Chromadorea</taxon>
        <taxon>Rhabditida</taxon>
        <taxon>Tylenchina</taxon>
        <taxon>Tylenchomorpha</taxon>
        <taxon>Sphaerularioidea</taxon>
        <taxon>Anguinidae</taxon>
        <taxon>Anguininae</taxon>
        <taxon>Ditylenchus</taxon>
    </lineage>
</organism>
<keyword evidence="5" id="KW-0808">Transferase</keyword>
<comment type="function">
    <text evidence="10">Mannosyltransferase that operates in the biosynthetic pathway of dolichol-linked oligosaccharides, the glycan precursors employed in protein asparagine (N)-glycosylation. The assembly of dolichol-linked oligosaccharides begins on the cytosolic side of the endoplasmic reticulum membrane and finishes in its lumen. The sequential addition of sugars to dolichol pyrophosphate produces dolichol-linked oligosaccharides containing fourteen sugars, including two GlcNAcs, nine mannoses and three glucoses. Once assembled, the oligosaccharide is transferred from the lipid to nascent proteins by oligosaccharyltransferases. In the lumen of the endoplasmic reticulum, adds the eighth mannose residue in an alpha-1,6 linkage onto Man(7)GlcNAc(2)-PP-dolichol to produce Man(8)GlcNAc(2)-PP-dolichol.</text>
</comment>